<evidence type="ECO:0000256" key="1">
    <source>
        <dbReference type="SAM" id="Phobius"/>
    </source>
</evidence>
<keyword evidence="1" id="KW-0472">Membrane</keyword>
<protein>
    <submittedName>
        <fullName evidence="2">Uncharacterized protein</fullName>
    </submittedName>
</protein>
<keyword evidence="1" id="KW-0812">Transmembrane</keyword>
<comment type="caution">
    <text evidence="2">The sequence shown here is derived from an EMBL/GenBank/DDBJ whole genome shotgun (WGS) entry which is preliminary data.</text>
</comment>
<reference evidence="2 3" key="1">
    <citation type="submission" date="2014-06" db="EMBL/GenBank/DDBJ databases">
        <authorList>
            <person name="Ngugi D.K."/>
            <person name="Blom J."/>
            <person name="Alam I."/>
            <person name="Rashid M."/>
            <person name="Ba Alawi W."/>
            <person name="Zhang G."/>
            <person name="Hikmawan T."/>
            <person name="Guan Y."/>
            <person name="Antunes A."/>
            <person name="Siam R."/>
            <person name="ElDorry H."/>
            <person name="Bajic V."/>
            <person name="Stingl U."/>
        </authorList>
    </citation>
    <scope>NUCLEOTIDE SEQUENCE [LARGE SCALE GENOMIC DNA]</scope>
    <source>
        <strain evidence="2">SCGC AAA799-N04</strain>
    </source>
</reference>
<accession>A0A081RLH6</accession>
<proteinExistence type="predicted"/>
<feature type="transmembrane region" description="Helical" evidence="1">
    <location>
        <begin position="40"/>
        <end position="62"/>
    </location>
</feature>
<name>A0A081RLH6_9ARCH</name>
<feature type="transmembrane region" description="Helical" evidence="1">
    <location>
        <begin position="7"/>
        <end position="28"/>
    </location>
</feature>
<gene>
    <name evidence="2" type="ORF">AAA799N04_01537</name>
</gene>
<keyword evidence="1" id="KW-1133">Transmembrane helix</keyword>
<evidence type="ECO:0000313" key="3">
    <source>
        <dbReference type="Proteomes" id="UP000028059"/>
    </source>
</evidence>
<dbReference type="Proteomes" id="UP000028059">
    <property type="component" value="Unassembled WGS sequence"/>
</dbReference>
<organism evidence="2 3">
    <name type="scientific">Marine Group I thaumarchaeote SCGC AAA799-N04</name>
    <dbReference type="NCBI Taxonomy" id="1502293"/>
    <lineage>
        <taxon>Archaea</taxon>
        <taxon>Nitrososphaerota</taxon>
        <taxon>Marine Group I</taxon>
    </lineage>
</organism>
<dbReference type="PATRIC" id="fig|1502293.3.peg.1423"/>
<dbReference type="EMBL" id="JOKN01000036">
    <property type="protein sequence ID" value="KEQ56049.1"/>
    <property type="molecule type" value="Genomic_DNA"/>
</dbReference>
<evidence type="ECO:0000313" key="2">
    <source>
        <dbReference type="EMBL" id="KEQ56049.1"/>
    </source>
</evidence>
<sequence length="76" mass="8538">MRTGIYGFLFAMWILILIGGGIVVTILGPIEVTGYGDANWFIASVIKAIIAIILVVIWILILSKMKNWIFKKEIRT</sequence>
<keyword evidence="3" id="KW-1185">Reference proteome</keyword>
<dbReference type="AlphaFoldDB" id="A0A081RLH6"/>